<keyword evidence="2" id="KW-1185">Reference proteome</keyword>
<proteinExistence type="predicted"/>
<protein>
    <submittedName>
        <fullName evidence="1">Uncharacterized protein</fullName>
    </submittedName>
</protein>
<organism evidence="1 2">
    <name type="scientific">Albula glossodonta</name>
    <name type="common">roundjaw bonefish</name>
    <dbReference type="NCBI Taxonomy" id="121402"/>
    <lineage>
        <taxon>Eukaryota</taxon>
        <taxon>Metazoa</taxon>
        <taxon>Chordata</taxon>
        <taxon>Craniata</taxon>
        <taxon>Vertebrata</taxon>
        <taxon>Euteleostomi</taxon>
        <taxon>Actinopterygii</taxon>
        <taxon>Neopterygii</taxon>
        <taxon>Teleostei</taxon>
        <taxon>Albuliformes</taxon>
        <taxon>Albulidae</taxon>
        <taxon>Albula</taxon>
    </lineage>
</organism>
<dbReference type="AlphaFoldDB" id="A0A8T2P4A7"/>
<sequence>MRDALTPAHTKCIVATAPVPKERFCACGWVEASARTEAVCYRSTNGAKVNGLCPTGMTADGFEFDNLGCSDSQARPLTREGVENISP</sequence>
<evidence type="ECO:0000313" key="2">
    <source>
        <dbReference type="Proteomes" id="UP000824540"/>
    </source>
</evidence>
<reference evidence="1" key="1">
    <citation type="thesis" date="2021" institute="BYU ScholarsArchive" country="Provo, UT, USA">
        <title>Applications of and Algorithms for Genome Assembly and Genomic Analyses with an Emphasis on Marine Teleosts.</title>
        <authorList>
            <person name="Pickett B.D."/>
        </authorList>
    </citation>
    <scope>NUCLEOTIDE SEQUENCE</scope>
    <source>
        <strain evidence="1">HI-2016</strain>
    </source>
</reference>
<dbReference type="EMBL" id="JAFBMS010000023">
    <property type="protein sequence ID" value="KAG9343487.1"/>
    <property type="molecule type" value="Genomic_DNA"/>
</dbReference>
<comment type="caution">
    <text evidence="1">The sequence shown here is derived from an EMBL/GenBank/DDBJ whole genome shotgun (WGS) entry which is preliminary data.</text>
</comment>
<gene>
    <name evidence="1" type="ORF">JZ751_013653</name>
</gene>
<dbReference type="Proteomes" id="UP000824540">
    <property type="component" value="Unassembled WGS sequence"/>
</dbReference>
<accession>A0A8T2P4A7</accession>
<evidence type="ECO:0000313" key="1">
    <source>
        <dbReference type="EMBL" id="KAG9343487.1"/>
    </source>
</evidence>
<name>A0A8T2P4A7_9TELE</name>